<feature type="compositionally biased region" description="Polar residues" evidence="1">
    <location>
        <begin position="1"/>
        <end position="11"/>
    </location>
</feature>
<proteinExistence type="predicted"/>
<reference evidence="2 3" key="1">
    <citation type="submission" date="2016-03" db="EMBL/GenBank/DDBJ databases">
        <title>Cyphomyrmex costatus WGS genome.</title>
        <authorList>
            <person name="Nygaard S."/>
            <person name="Hu H."/>
            <person name="Boomsma J."/>
            <person name="Zhang G."/>
        </authorList>
    </citation>
    <scope>NUCLEOTIDE SEQUENCE [LARGE SCALE GENOMIC DNA]</scope>
    <source>
        <strain evidence="2">MS0001</strain>
        <tissue evidence="2">Whole body</tissue>
    </source>
</reference>
<organism evidence="2 3">
    <name type="scientific">Cyphomyrmex costatus</name>
    <dbReference type="NCBI Taxonomy" id="456900"/>
    <lineage>
        <taxon>Eukaryota</taxon>
        <taxon>Metazoa</taxon>
        <taxon>Ecdysozoa</taxon>
        <taxon>Arthropoda</taxon>
        <taxon>Hexapoda</taxon>
        <taxon>Insecta</taxon>
        <taxon>Pterygota</taxon>
        <taxon>Neoptera</taxon>
        <taxon>Endopterygota</taxon>
        <taxon>Hymenoptera</taxon>
        <taxon>Apocrita</taxon>
        <taxon>Aculeata</taxon>
        <taxon>Formicoidea</taxon>
        <taxon>Formicidae</taxon>
        <taxon>Myrmicinae</taxon>
        <taxon>Cyphomyrmex</taxon>
    </lineage>
</organism>
<accession>A0A195CUY4</accession>
<dbReference type="AlphaFoldDB" id="A0A195CUY4"/>
<feature type="region of interest" description="Disordered" evidence="1">
    <location>
        <begin position="1"/>
        <end position="34"/>
    </location>
</feature>
<protein>
    <submittedName>
        <fullName evidence="2">Uncharacterized protein</fullName>
    </submittedName>
</protein>
<evidence type="ECO:0000256" key="1">
    <source>
        <dbReference type="SAM" id="MobiDB-lite"/>
    </source>
</evidence>
<keyword evidence="3" id="KW-1185">Reference proteome</keyword>
<evidence type="ECO:0000313" key="2">
    <source>
        <dbReference type="EMBL" id="KYN04332.1"/>
    </source>
</evidence>
<evidence type="ECO:0000313" key="3">
    <source>
        <dbReference type="Proteomes" id="UP000078542"/>
    </source>
</evidence>
<sequence length="147" mass="16870">MPFNSRTNIRQADQGPMEIFDETSRKKKQVPRPSKVRYTGSALVSKRFNTPSNTRCREKRTSARAYAREVDERQVRLAVVVFPLTTTVLWYNVHRKARSYVKAVKAISTEARTERNRDQGASTNTTQCVKVVEMSTNGLGQGHHEWQ</sequence>
<dbReference type="EMBL" id="KQ977279">
    <property type="protein sequence ID" value="KYN04332.1"/>
    <property type="molecule type" value="Genomic_DNA"/>
</dbReference>
<gene>
    <name evidence="2" type="ORF">ALC62_05098</name>
</gene>
<name>A0A195CUY4_9HYME</name>
<dbReference type="Proteomes" id="UP000078542">
    <property type="component" value="Unassembled WGS sequence"/>
</dbReference>